<comment type="caution">
    <text evidence="2">The sequence shown here is derived from an EMBL/GenBank/DDBJ whole genome shotgun (WGS) entry which is preliminary data.</text>
</comment>
<dbReference type="EMBL" id="LFNT01000003">
    <property type="protein sequence ID" value="KMS76550.1"/>
    <property type="molecule type" value="Genomic_DNA"/>
</dbReference>
<dbReference type="AlphaFoldDB" id="A0A0J8CF32"/>
<accession>A0A0J8CF32</accession>
<sequence length="100" mass="10690">MSPSSPDQVQATRSSNRRLIAALLPLPHRPYCSVRACGCDTDQPSEGPATDHTTHRRQPGATRRTANRLLHEAVVAAAHGAAYMCGASSAGAALHWLIHR</sequence>
<reference evidence="2 3" key="1">
    <citation type="submission" date="2015-06" db="EMBL/GenBank/DDBJ databases">
        <authorList>
            <person name="Ju K.-S."/>
            <person name="Doroghazi J.R."/>
            <person name="Metcalf W.W."/>
        </authorList>
    </citation>
    <scope>NUCLEOTIDE SEQUENCE [LARGE SCALE GENOMIC DNA]</scope>
    <source>
        <strain evidence="2 3">NRRL 3414</strain>
    </source>
</reference>
<organism evidence="2 3">
    <name type="scientific">Streptomyces viridochromogenes</name>
    <dbReference type="NCBI Taxonomy" id="1938"/>
    <lineage>
        <taxon>Bacteria</taxon>
        <taxon>Bacillati</taxon>
        <taxon>Actinomycetota</taxon>
        <taxon>Actinomycetes</taxon>
        <taxon>Kitasatosporales</taxon>
        <taxon>Streptomycetaceae</taxon>
        <taxon>Streptomyces</taxon>
    </lineage>
</organism>
<evidence type="ECO:0000256" key="1">
    <source>
        <dbReference type="SAM" id="MobiDB-lite"/>
    </source>
</evidence>
<evidence type="ECO:0000313" key="2">
    <source>
        <dbReference type="EMBL" id="KMS76550.1"/>
    </source>
</evidence>
<feature type="region of interest" description="Disordered" evidence="1">
    <location>
        <begin position="42"/>
        <end position="64"/>
    </location>
</feature>
<protein>
    <submittedName>
        <fullName evidence="2">Uncharacterized protein</fullName>
    </submittedName>
</protein>
<evidence type="ECO:0000313" key="3">
    <source>
        <dbReference type="Proteomes" id="UP000037432"/>
    </source>
</evidence>
<gene>
    <name evidence="2" type="ORF">ACM01_05060</name>
</gene>
<dbReference type="Proteomes" id="UP000037432">
    <property type="component" value="Unassembled WGS sequence"/>
</dbReference>
<dbReference type="PATRIC" id="fig|1938.3.peg.4934"/>
<proteinExistence type="predicted"/>
<dbReference type="RefSeq" id="WP_048579813.1">
    <property type="nucleotide sequence ID" value="NZ_LFNT01000003.1"/>
</dbReference>
<name>A0A0J8CF32_STRVR</name>